<sequence>MFFISDYLPSIKVAISLYASINSAPSYYEGGKWYSYMASLSVFDGSL</sequence>
<accession>B3C5C5</accession>
<dbReference type="AlphaFoldDB" id="B3C5C5"/>
<proteinExistence type="predicted"/>
<protein>
    <submittedName>
        <fullName evidence="1">Uncharacterized protein</fullName>
    </submittedName>
</protein>
<dbReference type="EMBL" id="ABJL02000001">
    <property type="protein sequence ID" value="EDV07709.1"/>
    <property type="molecule type" value="Genomic_DNA"/>
</dbReference>
<name>B3C5C5_9BACE</name>
<organism evidence="1 2">
    <name type="scientific">Bacteroides intestinalis DSM 17393</name>
    <dbReference type="NCBI Taxonomy" id="471870"/>
    <lineage>
        <taxon>Bacteria</taxon>
        <taxon>Pseudomonadati</taxon>
        <taxon>Bacteroidota</taxon>
        <taxon>Bacteroidia</taxon>
        <taxon>Bacteroidales</taxon>
        <taxon>Bacteroidaceae</taxon>
        <taxon>Bacteroides</taxon>
    </lineage>
</organism>
<gene>
    <name evidence="1" type="ORF">BACINT_00107</name>
</gene>
<comment type="caution">
    <text evidence="1">The sequence shown here is derived from an EMBL/GenBank/DDBJ whole genome shotgun (WGS) entry which is preliminary data.</text>
</comment>
<dbReference type="Proteomes" id="UP000004596">
    <property type="component" value="Unassembled WGS sequence"/>
</dbReference>
<evidence type="ECO:0000313" key="1">
    <source>
        <dbReference type="EMBL" id="EDV07709.1"/>
    </source>
</evidence>
<reference evidence="1 2" key="2">
    <citation type="submission" date="2008-04" db="EMBL/GenBank/DDBJ databases">
        <authorList>
            <person name="Fulton L."/>
            <person name="Clifton S."/>
            <person name="Fulton B."/>
            <person name="Xu J."/>
            <person name="Minx P."/>
            <person name="Pepin K.H."/>
            <person name="Johnson M."/>
            <person name="Thiruvilangam P."/>
            <person name="Bhonagiri V."/>
            <person name="Nash W.E."/>
            <person name="Mardis E.R."/>
            <person name="Wilson R.K."/>
        </authorList>
    </citation>
    <scope>NUCLEOTIDE SEQUENCE [LARGE SCALE GENOMIC DNA]</scope>
    <source>
        <strain evidence="1 2">DSM 17393</strain>
    </source>
</reference>
<reference evidence="1 2" key="1">
    <citation type="submission" date="2008-04" db="EMBL/GenBank/DDBJ databases">
        <title>Draft genome sequence of Bacteroides intestinalis (DSM 17393).</title>
        <authorList>
            <person name="Sudarsanam P."/>
            <person name="Ley R."/>
            <person name="Guruge J."/>
            <person name="Turnbaugh P.J."/>
            <person name="Mahowald M."/>
            <person name="Liep D."/>
            <person name="Gordon J."/>
        </authorList>
    </citation>
    <scope>NUCLEOTIDE SEQUENCE [LARGE SCALE GENOMIC DNA]</scope>
    <source>
        <strain evidence="1 2">DSM 17393</strain>
    </source>
</reference>
<evidence type="ECO:0000313" key="2">
    <source>
        <dbReference type="Proteomes" id="UP000004596"/>
    </source>
</evidence>